<feature type="compositionally biased region" description="Basic and acidic residues" evidence="1">
    <location>
        <begin position="40"/>
        <end position="53"/>
    </location>
</feature>
<organism evidence="2 3">
    <name type="scientific">Cryptotermes secundus</name>
    <dbReference type="NCBI Taxonomy" id="105785"/>
    <lineage>
        <taxon>Eukaryota</taxon>
        <taxon>Metazoa</taxon>
        <taxon>Ecdysozoa</taxon>
        <taxon>Arthropoda</taxon>
        <taxon>Hexapoda</taxon>
        <taxon>Insecta</taxon>
        <taxon>Pterygota</taxon>
        <taxon>Neoptera</taxon>
        <taxon>Polyneoptera</taxon>
        <taxon>Dictyoptera</taxon>
        <taxon>Blattodea</taxon>
        <taxon>Blattoidea</taxon>
        <taxon>Termitoidae</taxon>
        <taxon>Kalotermitidae</taxon>
        <taxon>Cryptotermitinae</taxon>
        <taxon>Cryptotermes</taxon>
    </lineage>
</organism>
<dbReference type="InParanoid" id="A0A2J7Q065"/>
<feature type="region of interest" description="Disordered" evidence="1">
    <location>
        <begin position="32"/>
        <end position="62"/>
    </location>
</feature>
<reference evidence="2 3" key="1">
    <citation type="submission" date="2017-12" db="EMBL/GenBank/DDBJ databases">
        <title>Hemimetabolous genomes reveal molecular basis of termite eusociality.</title>
        <authorList>
            <person name="Harrison M.C."/>
            <person name="Jongepier E."/>
            <person name="Robertson H.M."/>
            <person name="Arning N."/>
            <person name="Bitard-Feildel T."/>
            <person name="Chao H."/>
            <person name="Childers C.P."/>
            <person name="Dinh H."/>
            <person name="Doddapaneni H."/>
            <person name="Dugan S."/>
            <person name="Gowin J."/>
            <person name="Greiner C."/>
            <person name="Han Y."/>
            <person name="Hu H."/>
            <person name="Hughes D.S.T."/>
            <person name="Huylmans A.-K."/>
            <person name="Kemena C."/>
            <person name="Kremer L.P.M."/>
            <person name="Lee S.L."/>
            <person name="Lopez-Ezquerra A."/>
            <person name="Mallet L."/>
            <person name="Monroy-Kuhn J.M."/>
            <person name="Moser A."/>
            <person name="Murali S.C."/>
            <person name="Muzny D.M."/>
            <person name="Otani S."/>
            <person name="Piulachs M.-D."/>
            <person name="Poelchau M."/>
            <person name="Qu J."/>
            <person name="Schaub F."/>
            <person name="Wada-Katsumata A."/>
            <person name="Worley K.C."/>
            <person name="Xie Q."/>
            <person name="Ylla G."/>
            <person name="Poulsen M."/>
            <person name="Gibbs R.A."/>
            <person name="Schal C."/>
            <person name="Richards S."/>
            <person name="Belles X."/>
            <person name="Korb J."/>
            <person name="Bornberg-Bauer E."/>
        </authorList>
    </citation>
    <scope>NUCLEOTIDE SEQUENCE [LARGE SCALE GENOMIC DNA]</scope>
    <source>
        <tissue evidence="2">Whole body</tissue>
    </source>
</reference>
<proteinExistence type="predicted"/>
<protein>
    <submittedName>
        <fullName evidence="2">Uncharacterized protein</fullName>
    </submittedName>
</protein>
<evidence type="ECO:0000256" key="1">
    <source>
        <dbReference type="SAM" id="MobiDB-lite"/>
    </source>
</evidence>
<dbReference type="AlphaFoldDB" id="A0A2J7Q065"/>
<gene>
    <name evidence="2" type="ORF">B7P43_G17876</name>
</gene>
<name>A0A2J7Q065_9NEOP</name>
<accession>A0A2J7Q065</accession>
<dbReference type="EMBL" id="NEVH01020051">
    <property type="protein sequence ID" value="PNF21975.1"/>
    <property type="molecule type" value="Genomic_DNA"/>
</dbReference>
<evidence type="ECO:0000313" key="3">
    <source>
        <dbReference type="Proteomes" id="UP000235965"/>
    </source>
</evidence>
<comment type="caution">
    <text evidence="2">The sequence shown here is derived from an EMBL/GenBank/DDBJ whole genome shotgun (WGS) entry which is preliminary data.</text>
</comment>
<dbReference type="Proteomes" id="UP000235965">
    <property type="component" value="Unassembled WGS sequence"/>
</dbReference>
<evidence type="ECO:0000313" key="2">
    <source>
        <dbReference type="EMBL" id="PNF21975.1"/>
    </source>
</evidence>
<sequence length="131" mass="15227">MINQIWELSTKDKGDIIVQGWIYNLNERCQVQGRDNTSPEVKESQLKDEKEDSGSENLSDCDYDQTVGVHKNITEGSDISNQQKVIETILDWEREHSNRRKRRPPTRNEDFFMGENQISLFSISVIIPKTL</sequence>
<keyword evidence="3" id="KW-1185">Reference proteome</keyword>